<dbReference type="OrthoDB" id="580842at2759"/>
<proteinExistence type="predicted"/>
<dbReference type="Proteomes" id="UP000275267">
    <property type="component" value="Unassembled WGS sequence"/>
</dbReference>
<accession>A0A3L6SCM3</accession>
<dbReference type="AlphaFoldDB" id="A0A3L6SCM3"/>
<comment type="caution">
    <text evidence="1">The sequence shown here is derived from an EMBL/GenBank/DDBJ whole genome shotgun (WGS) entry which is preliminary data.</text>
</comment>
<dbReference type="STRING" id="4540.A0A3L6SCM3"/>
<evidence type="ECO:0000313" key="1">
    <source>
        <dbReference type="EMBL" id="RLN17872.1"/>
    </source>
</evidence>
<sequence>MAWLLIQENLLYCSPDLRASMQCKPELDMIWSDLAPLDQWIPLKSHLVHLGSGKFCIAKMFERVDMTIRGNIPHVERIAVFTGLVLQPSRDGTEPKMVHHISRIYRFHGITTCWVF</sequence>
<protein>
    <submittedName>
        <fullName evidence="1">Uncharacterized protein</fullName>
    </submittedName>
</protein>
<dbReference type="EMBL" id="PQIB02000005">
    <property type="protein sequence ID" value="RLN17872.1"/>
    <property type="molecule type" value="Genomic_DNA"/>
</dbReference>
<evidence type="ECO:0000313" key="2">
    <source>
        <dbReference type="Proteomes" id="UP000275267"/>
    </source>
</evidence>
<name>A0A3L6SCM3_PANMI</name>
<dbReference type="Pfam" id="PF07893">
    <property type="entry name" value="DUF1668"/>
    <property type="match status" value="1"/>
</dbReference>
<organism evidence="1 2">
    <name type="scientific">Panicum miliaceum</name>
    <name type="common">Proso millet</name>
    <name type="synonym">Broomcorn millet</name>
    <dbReference type="NCBI Taxonomy" id="4540"/>
    <lineage>
        <taxon>Eukaryota</taxon>
        <taxon>Viridiplantae</taxon>
        <taxon>Streptophyta</taxon>
        <taxon>Embryophyta</taxon>
        <taxon>Tracheophyta</taxon>
        <taxon>Spermatophyta</taxon>
        <taxon>Magnoliopsida</taxon>
        <taxon>Liliopsida</taxon>
        <taxon>Poales</taxon>
        <taxon>Poaceae</taxon>
        <taxon>PACMAD clade</taxon>
        <taxon>Panicoideae</taxon>
        <taxon>Panicodae</taxon>
        <taxon>Paniceae</taxon>
        <taxon>Panicinae</taxon>
        <taxon>Panicum</taxon>
        <taxon>Panicum sect. Panicum</taxon>
    </lineage>
</organism>
<dbReference type="InterPro" id="IPR012871">
    <property type="entry name" value="DUF1668_ORYSA"/>
</dbReference>
<reference evidence="2" key="1">
    <citation type="journal article" date="2019" name="Nat. Commun.">
        <title>The genome of broomcorn millet.</title>
        <authorList>
            <person name="Zou C."/>
            <person name="Miki D."/>
            <person name="Li D."/>
            <person name="Tang Q."/>
            <person name="Xiao L."/>
            <person name="Rajput S."/>
            <person name="Deng P."/>
            <person name="Jia W."/>
            <person name="Huang R."/>
            <person name="Zhang M."/>
            <person name="Sun Y."/>
            <person name="Hu J."/>
            <person name="Fu X."/>
            <person name="Schnable P.S."/>
            <person name="Li F."/>
            <person name="Zhang H."/>
            <person name="Feng B."/>
            <person name="Zhu X."/>
            <person name="Liu R."/>
            <person name="Schnable J.C."/>
            <person name="Zhu J.-K."/>
            <person name="Zhang H."/>
        </authorList>
    </citation>
    <scope>NUCLEOTIDE SEQUENCE [LARGE SCALE GENOMIC DNA]</scope>
</reference>
<keyword evidence="2" id="KW-1185">Reference proteome</keyword>
<gene>
    <name evidence="1" type="ORF">C2845_PM02G38410</name>
</gene>